<dbReference type="EMBL" id="BARS01023049">
    <property type="protein sequence ID" value="GAG07025.1"/>
    <property type="molecule type" value="Genomic_DNA"/>
</dbReference>
<feature type="non-terminal residue" evidence="1">
    <location>
        <position position="38"/>
    </location>
</feature>
<name>X0UN08_9ZZZZ</name>
<dbReference type="AlphaFoldDB" id="X0UN08"/>
<evidence type="ECO:0000313" key="1">
    <source>
        <dbReference type="EMBL" id="GAG07025.1"/>
    </source>
</evidence>
<reference evidence="1" key="1">
    <citation type="journal article" date="2014" name="Front. Microbiol.">
        <title>High frequency of phylogenetically diverse reductive dehalogenase-homologous genes in deep subseafloor sedimentary metagenomes.</title>
        <authorList>
            <person name="Kawai M."/>
            <person name="Futagami T."/>
            <person name="Toyoda A."/>
            <person name="Takaki Y."/>
            <person name="Nishi S."/>
            <person name="Hori S."/>
            <person name="Arai W."/>
            <person name="Tsubouchi T."/>
            <person name="Morono Y."/>
            <person name="Uchiyama I."/>
            <person name="Ito T."/>
            <person name="Fujiyama A."/>
            <person name="Inagaki F."/>
            <person name="Takami H."/>
        </authorList>
    </citation>
    <scope>NUCLEOTIDE SEQUENCE</scope>
    <source>
        <strain evidence="1">Expedition CK06-06</strain>
    </source>
</reference>
<comment type="caution">
    <text evidence="1">The sequence shown here is derived from an EMBL/GenBank/DDBJ whole genome shotgun (WGS) entry which is preliminary data.</text>
</comment>
<protein>
    <submittedName>
        <fullName evidence="1">Uncharacterized protein</fullName>
    </submittedName>
</protein>
<organism evidence="1">
    <name type="scientific">marine sediment metagenome</name>
    <dbReference type="NCBI Taxonomy" id="412755"/>
    <lineage>
        <taxon>unclassified sequences</taxon>
        <taxon>metagenomes</taxon>
        <taxon>ecological metagenomes</taxon>
    </lineage>
</organism>
<proteinExistence type="predicted"/>
<accession>X0UN08</accession>
<sequence>MSVGKTGTRLMRVTLNVQNFQLEISFLILEYGRVDSSS</sequence>
<gene>
    <name evidence="1" type="ORF">S01H1_36753</name>
</gene>